<gene>
    <name evidence="10" type="primary">LOC106805818</name>
</gene>
<keyword evidence="9" id="KW-1185">Reference proteome</keyword>
<comment type="similarity">
    <text evidence="1 6">Belongs to the type-B carboxylesterase/lipase family.</text>
</comment>
<dbReference type="InterPro" id="IPR019826">
    <property type="entry name" value="Carboxylesterase_B_AS"/>
</dbReference>
<proteinExistence type="inferred from homology"/>
<evidence type="ECO:0000256" key="3">
    <source>
        <dbReference type="ARBA" id="ARBA00022801"/>
    </source>
</evidence>
<dbReference type="CDD" id="cd00312">
    <property type="entry name" value="Esterase_lipase"/>
    <property type="match status" value="1"/>
</dbReference>
<evidence type="ECO:0000256" key="2">
    <source>
        <dbReference type="ARBA" id="ARBA00022487"/>
    </source>
</evidence>
<dbReference type="InterPro" id="IPR002018">
    <property type="entry name" value="CarbesteraseB"/>
</dbReference>
<evidence type="ECO:0000313" key="10">
    <source>
        <dbReference type="RefSeq" id="XP_014663045.1"/>
    </source>
</evidence>
<dbReference type="EC" id="3.1.1.-" evidence="6"/>
<evidence type="ECO:0000256" key="6">
    <source>
        <dbReference type="RuleBase" id="RU361235"/>
    </source>
</evidence>
<dbReference type="InterPro" id="IPR019819">
    <property type="entry name" value="Carboxylesterase_B_CS"/>
</dbReference>
<keyword evidence="2" id="KW-0719">Serine esterase</keyword>
<dbReference type="Gene3D" id="3.40.50.1820">
    <property type="entry name" value="alpha/beta hydrolase"/>
    <property type="match status" value="1"/>
</dbReference>
<reference evidence="10" key="1">
    <citation type="submission" date="2025-08" db="UniProtKB">
        <authorList>
            <consortium name="RefSeq"/>
        </authorList>
    </citation>
    <scope>IDENTIFICATION</scope>
</reference>
<feature type="chain" id="PRO_5044974336" description="Carboxylic ester hydrolase" evidence="6">
    <location>
        <begin position="21"/>
        <end position="590"/>
    </location>
</feature>
<accession>A0ABM1DSX4</accession>
<dbReference type="GeneID" id="106805818"/>
<dbReference type="PROSITE" id="PS00122">
    <property type="entry name" value="CARBOXYLESTERASE_B_1"/>
    <property type="match status" value="1"/>
</dbReference>
<keyword evidence="3 6" id="KW-0378">Hydrolase</keyword>
<dbReference type="Proteomes" id="UP000695022">
    <property type="component" value="Unplaced"/>
</dbReference>
<dbReference type="SUPFAM" id="SSF53474">
    <property type="entry name" value="alpha/beta-Hydrolases"/>
    <property type="match status" value="1"/>
</dbReference>
<keyword evidence="5" id="KW-1015">Disulfide bond</keyword>
<evidence type="ECO:0000259" key="8">
    <source>
        <dbReference type="Pfam" id="PF00135"/>
    </source>
</evidence>
<dbReference type="PANTHER" id="PTHR43918">
    <property type="entry name" value="ACETYLCHOLINESTERASE"/>
    <property type="match status" value="1"/>
</dbReference>
<sequence length="590" mass="65235">MTSLPMSRLLLLMMTLAAYAYGRSAGQTADIVTSSGRLRGRVEEFGRTKVRIFHGIPFAQPPVGNLRFKKPVTVEPWPGVLEATTMPPVCPQPESFPDSPEEYEPRTNRSEDCLYLSIVAPDVNSSDARLSTMVWIHGGAFMVGGISVDMYNPRNLVLYTNVIVVSIQYRLGPLGFLYLGSDDAPGSMGMLDQVLALEWVKQNIASFGGDPDSITLIGESAGSMSTSFHLMSPLSRDLFNRAIMMSGSAMMPGGYHEPDDQKSRSVKLAKFVGCDHDDEAEMVACLMEVPANDLATAQLHPDVLVLDNALASLLGFEPTIDGSFLKDAPENLLKNGEFKRASVMFGTVRDEGSWFMFTSLPALITLTDPTNVSVDLYESSIPKLLPTYSDGVHKVVEFTYTDWSYAPTSRSQSLIDMIGDYHFVCPAVKEASRYADEGENVYMYFFTHQSTDSKTPEWAGVMHGEDIAYMFGLPPDVSGFTMYDKEVSKHMMNYFSNFAKSGNPNKPSQVDERWLAFKVNEETDGPKRYYKELSTKRNAWGRGPRLRECTLWNDVVPFLQQESESSGLGVTPTVITIVTAAMSTLSLISV</sequence>
<dbReference type="Pfam" id="PF00135">
    <property type="entry name" value="COesterase"/>
    <property type="match status" value="1"/>
</dbReference>
<evidence type="ECO:0000313" key="9">
    <source>
        <dbReference type="Proteomes" id="UP000695022"/>
    </source>
</evidence>
<feature type="region of interest" description="Disordered" evidence="7">
    <location>
        <begin position="88"/>
        <end position="108"/>
    </location>
</feature>
<name>A0ABM1DSX4_PRICU</name>
<feature type="domain" description="Carboxylesterase type B" evidence="8">
    <location>
        <begin position="30"/>
        <end position="529"/>
    </location>
</feature>
<evidence type="ECO:0000256" key="1">
    <source>
        <dbReference type="ARBA" id="ARBA00005964"/>
    </source>
</evidence>
<evidence type="ECO:0000256" key="5">
    <source>
        <dbReference type="ARBA" id="ARBA00023157"/>
    </source>
</evidence>
<dbReference type="RefSeq" id="XP_014663045.1">
    <property type="nucleotide sequence ID" value="XM_014807559.1"/>
</dbReference>
<feature type="signal peptide" evidence="6">
    <location>
        <begin position="1"/>
        <end position="20"/>
    </location>
</feature>
<evidence type="ECO:0000256" key="4">
    <source>
        <dbReference type="ARBA" id="ARBA00022867"/>
    </source>
</evidence>
<dbReference type="InterPro" id="IPR050654">
    <property type="entry name" value="AChE-related_enzymes"/>
</dbReference>
<dbReference type="InterPro" id="IPR000997">
    <property type="entry name" value="Cholinesterase"/>
</dbReference>
<keyword evidence="6" id="KW-0732">Signal</keyword>
<protein>
    <recommendedName>
        <fullName evidence="6">Carboxylic ester hydrolase</fullName>
        <ecNumber evidence="6">3.1.1.-</ecNumber>
    </recommendedName>
</protein>
<dbReference type="InterPro" id="IPR029058">
    <property type="entry name" value="AB_hydrolase_fold"/>
</dbReference>
<keyword evidence="4" id="KW-0531">Neurotransmitter degradation</keyword>
<evidence type="ECO:0000256" key="7">
    <source>
        <dbReference type="SAM" id="MobiDB-lite"/>
    </source>
</evidence>
<dbReference type="PRINTS" id="PR00878">
    <property type="entry name" value="CHOLNESTRASE"/>
</dbReference>
<dbReference type="PROSITE" id="PS00941">
    <property type="entry name" value="CARBOXYLESTERASE_B_2"/>
    <property type="match status" value="1"/>
</dbReference>
<organism evidence="9 10">
    <name type="scientific">Priapulus caudatus</name>
    <name type="common">Priapulid worm</name>
    <dbReference type="NCBI Taxonomy" id="37621"/>
    <lineage>
        <taxon>Eukaryota</taxon>
        <taxon>Metazoa</taxon>
        <taxon>Ecdysozoa</taxon>
        <taxon>Scalidophora</taxon>
        <taxon>Priapulida</taxon>
        <taxon>Priapulimorpha</taxon>
        <taxon>Priapulimorphida</taxon>
        <taxon>Priapulidae</taxon>
        <taxon>Priapulus</taxon>
    </lineage>
</organism>
<dbReference type="PANTHER" id="PTHR43918:SF4">
    <property type="entry name" value="CARBOXYLIC ESTER HYDROLASE"/>
    <property type="match status" value="1"/>
</dbReference>